<dbReference type="EC" id="1.8.4.10" evidence="9"/>
<evidence type="ECO:0000256" key="12">
    <source>
        <dbReference type="ARBA" id="ARBA00032041"/>
    </source>
</evidence>
<evidence type="ECO:0000256" key="9">
    <source>
        <dbReference type="ARBA" id="ARBA00024386"/>
    </source>
</evidence>
<dbReference type="Gene3D" id="3.40.50.620">
    <property type="entry name" value="HUPs"/>
    <property type="match status" value="1"/>
</dbReference>
<dbReference type="GO" id="GO:0051536">
    <property type="term" value="F:iron-sulfur cluster binding"/>
    <property type="evidence" value="ECO:0007669"/>
    <property type="project" value="UniProtKB-KW"/>
</dbReference>
<reference evidence="15" key="1">
    <citation type="submission" date="2016-10" db="EMBL/GenBank/DDBJ databases">
        <title>Sequence of Gallionella enrichment culture.</title>
        <authorList>
            <person name="Poehlein A."/>
            <person name="Muehling M."/>
            <person name="Daniel R."/>
        </authorList>
    </citation>
    <scope>NUCLEOTIDE SEQUENCE</scope>
</reference>
<comment type="caution">
    <text evidence="15">The sequence shown here is derived from an EMBL/GenBank/DDBJ whole genome shotgun (WGS) entry which is preliminary data.</text>
</comment>
<evidence type="ECO:0000256" key="2">
    <source>
        <dbReference type="ARBA" id="ARBA00022490"/>
    </source>
</evidence>
<dbReference type="PIRSF" id="PIRSF000857">
    <property type="entry name" value="PAPS_reductase"/>
    <property type="match status" value="1"/>
</dbReference>
<dbReference type="InterPro" id="IPR004511">
    <property type="entry name" value="PAPS/APS_Rdtase"/>
</dbReference>
<comment type="pathway">
    <text evidence="8">Sulfur metabolism; hydrogen sulfide biosynthesis; sulfite from sulfate.</text>
</comment>
<name>A0A1J5TPE3_9ZZZZ</name>
<dbReference type="SUPFAM" id="SSF52402">
    <property type="entry name" value="Adenine nucleotide alpha hydrolases-like"/>
    <property type="match status" value="1"/>
</dbReference>
<organism evidence="15">
    <name type="scientific">mine drainage metagenome</name>
    <dbReference type="NCBI Taxonomy" id="410659"/>
    <lineage>
        <taxon>unclassified sequences</taxon>
        <taxon>metagenomes</taxon>
        <taxon>ecological metagenomes</taxon>
    </lineage>
</organism>
<evidence type="ECO:0000256" key="10">
    <source>
        <dbReference type="ARBA" id="ARBA00029514"/>
    </source>
</evidence>
<keyword evidence="2" id="KW-0963">Cytoplasm</keyword>
<evidence type="ECO:0000313" key="15">
    <source>
        <dbReference type="EMBL" id="OIR15572.1"/>
    </source>
</evidence>
<dbReference type="GO" id="GO:0019379">
    <property type="term" value="P:sulfate assimilation, phosphoadenylyl sulfate reduction by phosphoadenylyl-sulfate reductase (thioredoxin)"/>
    <property type="evidence" value="ECO:0007669"/>
    <property type="project" value="InterPro"/>
</dbReference>
<keyword evidence="3" id="KW-0479">Metal-binding</keyword>
<keyword evidence="5" id="KW-0408">Iron</keyword>
<dbReference type="InterPro" id="IPR014729">
    <property type="entry name" value="Rossmann-like_a/b/a_fold"/>
</dbReference>
<dbReference type="HAMAP" id="MF_00063">
    <property type="entry name" value="CysH"/>
    <property type="match status" value="1"/>
</dbReference>
<sequence length="267" mass="30002">MSTDNRIELDRKIADAIAVLHQAVSGFAPVAFANSLGAEDMVLTDLIARHRPDIQMFSLDTGRLPKETYDLIQEVGRQYTIPLQVYFPNNTLVEEYVSQRGINGFYDSVENRKGCCFVRKVEPLRRALAGKGAWITGMRRDQAVTRGTLEVSSFDADNGLQKFNPLLDWSNRDVWAYIRLYDVPYNKLHDQFYPSLGCAPCTRSVTPGEDIRAGRWWWENPENKECGLHVGHASKMAHGVSGTSLQASRERIIEIASQADVKQGIPA</sequence>
<dbReference type="CDD" id="cd23945">
    <property type="entry name" value="PAPS_reductase"/>
    <property type="match status" value="1"/>
</dbReference>
<keyword evidence="6" id="KW-0411">Iron-sulfur</keyword>
<evidence type="ECO:0000259" key="14">
    <source>
        <dbReference type="Pfam" id="PF01507"/>
    </source>
</evidence>
<dbReference type="AlphaFoldDB" id="A0A1J5TPE3"/>
<dbReference type="NCBIfam" id="NF002537">
    <property type="entry name" value="PRK02090.1"/>
    <property type="match status" value="1"/>
</dbReference>
<dbReference type="GO" id="GO:0019344">
    <property type="term" value="P:cysteine biosynthetic process"/>
    <property type="evidence" value="ECO:0007669"/>
    <property type="project" value="InterPro"/>
</dbReference>
<dbReference type="GO" id="GO:0043866">
    <property type="term" value="F:adenylyl-sulfate reductase (thioredoxin) activity"/>
    <property type="evidence" value="ECO:0007669"/>
    <property type="project" value="UniProtKB-EC"/>
</dbReference>
<dbReference type="GO" id="GO:0046872">
    <property type="term" value="F:metal ion binding"/>
    <property type="evidence" value="ECO:0007669"/>
    <property type="project" value="UniProtKB-KW"/>
</dbReference>
<dbReference type="PANTHER" id="PTHR46482:SF9">
    <property type="entry name" value="5'-ADENYLYLSULFATE REDUCTASE 1, CHLOROPLASTIC"/>
    <property type="match status" value="1"/>
</dbReference>
<feature type="domain" description="Phosphoadenosine phosphosulphate reductase" evidence="14">
    <location>
        <begin position="31"/>
        <end position="203"/>
    </location>
</feature>
<dbReference type="PANTHER" id="PTHR46482">
    <property type="entry name" value="5'-ADENYLYLSULFATE REDUCTASE 3, CHLOROPLASTIC"/>
    <property type="match status" value="1"/>
</dbReference>
<dbReference type="NCBIfam" id="TIGR02055">
    <property type="entry name" value="APS_reductase"/>
    <property type="match status" value="1"/>
</dbReference>
<dbReference type="EMBL" id="MLJW01000009">
    <property type="protein sequence ID" value="OIR15572.1"/>
    <property type="molecule type" value="Genomic_DNA"/>
</dbReference>
<evidence type="ECO:0000256" key="3">
    <source>
        <dbReference type="ARBA" id="ARBA00022723"/>
    </source>
</evidence>
<evidence type="ECO:0000256" key="7">
    <source>
        <dbReference type="ARBA" id="ARBA00024298"/>
    </source>
</evidence>
<comment type="catalytic activity">
    <reaction evidence="13">
        <text>[thioredoxin]-disulfide + sulfite + AMP + 2 H(+) = adenosine 5'-phosphosulfate + [thioredoxin]-dithiol</text>
        <dbReference type="Rhea" id="RHEA:21976"/>
        <dbReference type="Rhea" id="RHEA-COMP:10698"/>
        <dbReference type="Rhea" id="RHEA-COMP:10700"/>
        <dbReference type="ChEBI" id="CHEBI:15378"/>
        <dbReference type="ChEBI" id="CHEBI:17359"/>
        <dbReference type="ChEBI" id="CHEBI:29950"/>
        <dbReference type="ChEBI" id="CHEBI:50058"/>
        <dbReference type="ChEBI" id="CHEBI:58243"/>
        <dbReference type="ChEBI" id="CHEBI:456215"/>
        <dbReference type="EC" id="1.8.4.10"/>
    </reaction>
</comment>
<evidence type="ECO:0000256" key="5">
    <source>
        <dbReference type="ARBA" id="ARBA00023004"/>
    </source>
</evidence>
<dbReference type="Pfam" id="PF01507">
    <property type="entry name" value="PAPS_reduct"/>
    <property type="match status" value="1"/>
</dbReference>
<evidence type="ECO:0000256" key="6">
    <source>
        <dbReference type="ARBA" id="ARBA00023014"/>
    </source>
</evidence>
<accession>A0A1J5TPE3</accession>
<dbReference type="InterPro" id="IPR002500">
    <property type="entry name" value="PAPS_reduct_dom"/>
</dbReference>
<dbReference type="GO" id="GO:0004604">
    <property type="term" value="F:phosphoadenylyl-sulfate reductase (thioredoxin) activity"/>
    <property type="evidence" value="ECO:0007669"/>
    <property type="project" value="InterPro"/>
</dbReference>
<gene>
    <name evidence="15" type="primary">cysH_1</name>
    <name evidence="15" type="ORF">GALL_38950</name>
</gene>
<dbReference type="NCBIfam" id="TIGR00434">
    <property type="entry name" value="cysH"/>
    <property type="match status" value="1"/>
</dbReference>
<evidence type="ECO:0000256" key="1">
    <source>
        <dbReference type="ARBA" id="ARBA00001966"/>
    </source>
</evidence>
<evidence type="ECO:0000256" key="8">
    <source>
        <dbReference type="ARBA" id="ARBA00024327"/>
    </source>
</evidence>
<keyword evidence="4 15" id="KW-0560">Oxidoreductase</keyword>
<proteinExistence type="inferred from homology"/>
<evidence type="ECO:0000256" key="11">
    <source>
        <dbReference type="ARBA" id="ARBA00030894"/>
    </source>
</evidence>
<evidence type="ECO:0000256" key="4">
    <source>
        <dbReference type="ARBA" id="ARBA00023002"/>
    </source>
</evidence>
<dbReference type="InterPro" id="IPR011798">
    <property type="entry name" value="APS_reductase"/>
</dbReference>
<evidence type="ECO:0000256" key="13">
    <source>
        <dbReference type="ARBA" id="ARBA00048441"/>
    </source>
</evidence>
<comment type="cofactor">
    <cofactor evidence="1">
        <name>[4Fe-4S] cluster</name>
        <dbReference type="ChEBI" id="CHEBI:49883"/>
    </cofactor>
</comment>
<comment type="function">
    <text evidence="7">Catalyzes the formation of sulfite from adenosine 5'-phosphosulfate (APS) using thioredoxin as an electron donor.</text>
</comment>
<protein>
    <recommendedName>
        <fullName evidence="10">Adenosine 5'-phosphosulfate reductase</fullName>
        <ecNumber evidence="9">1.8.4.10</ecNumber>
    </recommendedName>
    <alternativeName>
        <fullName evidence="12">5'-adenylylsulfate reductase</fullName>
    </alternativeName>
    <alternativeName>
        <fullName evidence="11">Thioredoxin-dependent 5'-adenylylsulfate reductase</fullName>
    </alternativeName>
</protein>